<dbReference type="PANTHER" id="PTHR23152">
    <property type="entry name" value="2-OXOGLUTARATE DEHYDROGENASE"/>
    <property type="match status" value="1"/>
</dbReference>
<organism evidence="5 6">
    <name type="scientific">Salmonella enterica I</name>
    <dbReference type="NCBI Taxonomy" id="59201"/>
    <lineage>
        <taxon>Bacteria</taxon>
        <taxon>Pseudomonadati</taxon>
        <taxon>Pseudomonadota</taxon>
        <taxon>Gammaproteobacteria</taxon>
        <taxon>Enterobacterales</taxon>
        <taxon>Enterobacteriaceae</taxon>
        <taxon>Salmonella</taxon>
    </lineage>
</organism>
<dbReference type="Proteomes" id="UP000269208">
    <property type="component" value="Chromosome"/>
</dbReference>
<evidence type="ECO:0000256" key="1">
    <source>
        <dbReference type="ARBA" id="ARBA00001964"/>
    </source>
</evidence>
<dbReference type="EMBL" id="LR134190">
    <property type="protein sequence ID" value="VEB62008.1"/>
    <property type="molecule type" value="Genomic_DNA"/>
</dbReference>
<dbReference type="GO" id="GO:0004591">
    <property type="term" value="F:oxoglutarate dehydrogenase (succinyl-transferring) activity"/>
    <property type="evidence" value="ECO:0007669"/>
    <property type="project" value="UniProtKB-EC"/>
</dbReference>
<reference evidence="5 6" key="1">
    <citation type="submission" date="2018-12" db="EMBL/GenBank/DDBJ databases">
        <authorList>
            <consortium name="Pathogen Informatics"/>
        </authorList>
    </citation>
    <scope>NUCLEOTIDE SEQUENCE [LARGE SCALE GENOMIC DNA]</scope>
    <source>
        <strain evidence="5 6">NCTC6754</strain>
    </source>
</reference>
<evidence type="ECO:0000256" key="3">
    <source>
        <dbReference type="ARBA" id="ARBA00023002"/>
    </source>
</evidence>
<evidence type="ECO:0000256" key="4">
    <source>
        <dbReference type="ARBA" id="ARBA00023052"/>
    </source>
</evidence>
<dbReference type="InterPro" id="IPR029061">
    <property type="entry name" value="THDP-binding"/>
</dbReference>
<evidence type="ECO:0000313" key="6">
    <source>
        <dbReference type="Proteomes" id="UP000269208"/>
    </source>
</evidence>
<keyword evidence="4" id="KW-0786">Thiamine pyrophosphate</keyword>
<dbReference type="Gene3D" id="3.40.50.970">
    <property type="match status" value="1"/>
</dbReference>
<dbReference type="SUPFAM" id="SSF52518">
    <property type="entry name" value="Thiamin diphosphate-binding fold (THDP-binding)"/>
    <property type="match status" value="1"/>
</dbReference>
<dbReference type="GO" id="GO:0045252">
    <property type="term" value="C:oxoglutarate dehydrogenase complex"/>
    <property type="evidence" value="ECO:0007669"/>
    <property type="project" value="TreeGrafter"/>
</dbReference>
<keyword evidence="3 5" id="KW-0560">Oxidoreductase</keyword>
<dbReference type="EC" id="1.2.4.2" evidence="2"/>
<sequence>MQTSIRWDCGSKNAWRIWTLLSMIWTEADFQETFNVGSFASGKETMKLGELLDALKQTYCGPIGAEYMHITSTEEKRWIQQRIESGRAAFSADEKKRFLNELTAAEGLERYLGAKFPGAKTFLA</sequence>
<dbReference type="GO" id="GO:0030976">
    <property type="term" value="F:thiamine pyrophosphate binding"/>
    <property type="evidence" value="ECO:0007669"/>
    <property type="project" value="InterPro"/>
</dbReference>
<name>A0A3S4I2H7_SALET</name>
<protein>
    <recommendedName>
        <fullName evidence="2">oxoglutarate dehydrogenase (succinyl-transferring)</fullName>
        <ecNumber evidence="2">1.2.4.2</ecNumber>
    </recommendedName>
</protein>
<dbReference type="PANTHER" id="PTHR23152:SF4">
    <property type="entry name" value="2-OXOADIPATE DEHYDROGENASE COMPLEX COMPONENT E1"/>
    <property type="match status" value="1"/>
</dbReference>
<proteinExistence type="predicted"/>
<gene>
    <name evidence="5" type="primary">sucA_6</name>
    <name evidence="5" type="ORF">NCTC6754_07390</name>
</gene>
<dbReference type="Gene3D" id="1.10.287.1150">
    <property type="entry name" value="TPP helical domain"/>
    <property type="match status" value="1"/>
</dbReference>
<dbReference type="GO" id="GO:0005829">
    <property type="term" value="C:cytosol"/>
    <property type="evidence" value="ECO:0007669"/>
    <property type="project" value="TreeGrafter"/>
</dbReference>
<evidence type="ECO:0000313" key="5">
    <source>
        <dbReference type="EMBL" id="VEB62008.1"/>
    </source>
</evidence>
<accession>A0A3S4I2H7</accession>
<dbReference type="InterPro" id="IPR011603">
    <property type="entry name" value="2oxoglutarate_DH_E1"/>
</dbReference>
<dbReference type="AlphaFoldDB" id="A0A3S4I2H7"/>
<dbReference type="GO" id="GO:0006099">
    <property type="term" value="P:tricarboxylic acid cycle"/>
    <property type="evidence" value="ECO:0007669"/>
    <property type="project" value="TreeGrafter"/>
</dbReference>
<comment type="cofactor">
    <cofactor evidence="1">
        <name>thiamine diphosphate</name>
        <dbReference type="ChEBI" id="CHEBI:58937"/>
    </cofactor>
</comment>
<evidence type="ECO:0000256" key="2">
    <source>
        <dbReference type="ARBA" id="ARBA00012280"/>
    </source>
</evidence>